<dbReference type="AlphaFoldDB" id="A0A0W0V4N0"/>
<protein>
    <recommendedName>
        <fullName evidence="1">Heat shock protein HspQ</fullName>
    </recommendedName>
</protein>
<name>A0A0W0V4N0_9GAMM</name>
<evidence type="ECO:0000259" key="2">
    <source>
        <dbReference type="SMART" id="SM00992"/>
    </source>
</evidence>
<dbReference type="EMBL" id="LNYH01000147">
    <property type="protein sequence ID" value="KTD15023.1"/>
    <property type="molecule type" value="Genomic_DNA"/>
</dbReference>
<evidence type="ECO:0000313" key="4">
    <source>
        <dbReference type="Proteomes" id="UP000054761"/>
    </source>
</evidence>
<dbReference type="InterPro" id="IPR011722">
    <property type="entry name" value="Hemimethylated_DNA-bd_dom"/>
</dbReference>
<evidence type="ECO:0000256" key="1">
    <source>
        <dbReference type="NCBIfam" id="TIGR02097"/>
    </source>
</evidence>
<keyword evidence="4" id="KW-1185">Reference proteome</keyword>
<dbReference type="SMART" id="SM00992">
    <property type="entry name" value="YccV-like"/>
    <property type="match status" value="1"/>
</dbReference>
<dbReference type="Gene3D" id="2.30.30.390">
    <property type="entry name" value="Hemimethylated DNA-binding domain"/>
    <property type="match status" value="1"/>
</dbReference>
<keyword evidence="3" id="KW-0238">DNA-binding</keyword>
<accession>A0A0W0V4N0</accession>
<dbReference type="RefSeq" id="WP_058502658.1">
    <property type="nucleotide sequence ID" value="NZ_CAAAJA010000002.1"/>
</dbReference>
<dbReference type="OrthoDB" id="9806050at2"/>
<evidence type="ECO:0000313" key="3">
    <source>
        <dbReference type="EMBL" id="KTD15023.1"/>
    </source>
</evidence>
<dbReference type="Pfam" id="PF08755">
    <property type="entry name" value="YccV-like"/>
    <property type="match status" value="1"/>
</dbReference>
<dbReference type="STRING" id="454.Lisr_2368"/>
<proteinExistence type="predicted"/>
<dbReference type="GO" id="GO:0003677">
    <property type="term" value="F:DNA binding"/>
    <property type="evidence" value="ECO:0007669"/>
    <property type="project" value="UniProtKB-UniRule"/>
</dbReference>
<dbReference type="NCBIfam" id="TIGR02097">
    <property type="entry name" value="yccV"/>
    <property type="match status" value="1"/>
</dbReference>
<comment type="caution">
    <text evidence="3">The sequence shown here is derived from an EMBL/GenBank/DDBJ whole genome shotgun (WGS) entry which is preliminary data.</text>
</comment>
<dbReference type="InterPro" id="IPR036623">
    <property type="entry name" value="Hemimethylated_DNA-bd_sf"/>
</dbReference>
<feature type="domain" description="Hemimethylated DNA-binding" evidence="2">
    <location>
        <begin position="4"/>
        <end position="99"/>
    </location>
</feature>
<sequence>MTKAAKFNLGDIVIHSKQGYRAIIVDIDPLFQASGRYNPQACKREFATKNPWYRLLVDKTSQETYVEECYLIKDYQVKRIENPGIHQYLKKRKGQYCSRLPLH</sequence>
<dbReference type="SUPFAM" id="SSF141255">
    <property type="entry name" value="YccV-like"/>
    <property type="match status" value="1"/>
</dbReference>
<organism evidence="3 4">
    <name type="scientific">Legionella israelensis</name>
    <dbReference type="NCBI Taxonomy" id="454"/>
    <lineage>
        <taxon>Bacteria</taxon>
        <taxon>Pseudomonadati</taxon>
        <taxon>Pseudomonadota</taxon>
        <taxon>Gammaproteobacteria</taxon>
        <taxon>Legionellales</taxon>
        <taxon>Legionellaceae</taxon>
        <taxon>Legionella</taxon>
    </lineage>
</organism>
<gene>
    <name evidence="3" type="ORF">Lisr_2368</name>
</gene>
<dbReference type="Proteomes" id="UP000054761">
    <property type="component" value="Unassembled WGS sequence"/>
</dbReference>
<dbReference type="PATRIC" id="fig|454.4.peg.2588"/>
<reference evidence="3 4" key="1">
    <citation type="submission" date="2015-11" db="EMBL/GenBank/DDBJ databases">
        <title>Genomic analysis of 38 Legionella species identifies large and diverse effector repertoires.</title>
        <authorList>
            <person name="Burstein D."/>
            <person name="Amaro F."/>
            <person name="Zusman T."/>
            <person name="Lifshitz Z."/>
            <person name="Cohen O."/>
            <person name="Gilbert J.A."/>
            <person name="Pupko T."/>
            <person name="Shuman H.A."/>
            <person name="Segal G."/>
        </authorList>
    </citation>
    <scope>NUCLEOTIDE SEQUENCE [LARGE SCALE GENOMIC DNA]</scope>
    <source>
        <strain evidence="3 4">Bercovier 4</strain>
    </source>
</reference>